<organism evidence="1 2">
    <name type="scientific">Nostoc linckia z8</name>
    <dbReference type="NCBI Taxonomy" id="1628746"/>
    <lineage>
        <taxon>Bacteria</taxon>
        <taxon>Bacillati</taxon>
        <taxon>Cyanobacteriota</taxon>
        <taxon>Cyanophyceae</taxon>
        <taxon>Nostocales</taxon>
        <taxon>Nostocaceae</taxon>
        <taxon>Nostoc</taxon>
    </lineage>
</organism>
<dbReference type="AlphaFoldDB" id="A0A9Q5ZGH7"/>
<evidence type="ECO:0000313" key="1">
    <source>
        <dbReference type="EMBL" id="PHK06793.1"/>
    </source>
</evidence>
<gene>
    <name evidence="1" type="ORF">VF08_03410</name>
</gene>
<dbReference type="RefSeq" id="WP_099066579.1">
    <property type="nucleotide sequence ID" value="NZ_LAHD01000005.1"/>
</dbReference>
<name>A0A9Q5ZGH7_NOSLI</name>
<dbReference type="EMBL" id="LAHD01000005">
    <property type="protein sequence ID" value="PHK06793.1"/>
    <property type="molecule type" value="Genomic_DNA"/>
</dbReference>
<protein>
    <submittedName>
        <fullName evidence="1">Uncharacterized protein</fullName>
    </submittedName>
</protein>
<reference evidence="1 2" key="1">
    <citation type="submission" date="2015-02" db="EMBL/GenBank/DDBJ databases">
        <title>Nostoc linckia genome annotation.</title>
        <authorList>
            <person name="Zhou Z."/>
        </authorList>
    </citation>
    <scope>NUCLEOTIDE SEQUENCE [LARGE SCALE GENOMIC DNA]</scope>
    <source>
        <strain evidence="2">z8</strain>
    </source>
</reference>
<dbReference type="Proteomes" id="UP000222310">
    <property type="component" value="Unassembled WGS sequence"/>
</dbReference>
<dbReference type="GeneID" id="57094354"/>
<comment type="caution">
    <text evidence="1">The sequence shown here is derived from an EMBL/GenBank/DDBJ whole genome shotgun (WGS) entry which is preliminary data.</text>
</comment>
<accession>A0A9Q5ZGH7</accession>
<evidence type="ECO:0000313" key="2">
    <source>
        <dbReference type="Proteomes" id="UP000222310"/>
    </source>
</evidence>
<proteinExistence type="predicted"/>
<sequence length="88" mass="10412">MNQDINFVEQITQEKFDFYEQAIAKYGQDVLHIQIAAKPKFRPLPCSLEEDMVTPLVPQIRTCQLRLRLAQITKGRNCWWQYINEGEI</sequence>